<keyword evidence="4" id="KW-1185">Reference proteome</keyword>
<comment type="caution">
    <text evidence="3">The sequence shown here is derived from an EMBL/GenBank/DDBJ whole genome shotgun (WGS) entry which is preliminary data.</text>
</comment>
<keyword evidence="2" id="KW-0472">Membrane</keyword>
<keyword evidence="2" id="KW-1133">Transmembrane helix</keyword>
<accession>A0A2S6CIW9</accession>
<protein>
    <submittedName>
        <fullName evidence="3">Uncharacterized protein</fullName>
    </submittedName>
</protein>
<reference evidence="4" key="1">
    <citation type="journal article" date="2017" name="bioRxiv">
        <title>Conservation of a gene cluster reveals novel cercosporin biosynthetic mechanisms and extends production to the genus Colletotrichum.</title>
        <authorList>
            <person name="de Jonge R."/>
            <person name="Ebert M.K."/>
            <person name="Huitt-Roehl C.R."/>
            <person name="Pal P."/>
            <person name="Suttle J.C."/>
            <person name="Spanner R.E."/>
            <person name="Neubauer J.D."/>
            <person name="Jurick W.M.II."/>
            <person name="Stott K.A."/>
            <person name="Secor G.A."/>
            <person name="Thomma B.P.H.J."/>
            <person name="Van de Peer Y."/>
            <person name="Townsend C.A."/>
            <person name="Bolton M.D."/>
        </authorList>
    </citation>
    <scope>NUCLEOTIDE SEQUENCE [LARGE SCALE GENOMIC DNA]</scope>
    <source>
        <strain evidence="4">CBS538.71</strain>
    </source>
</reference>
<dbReference type="PANTHER" id="PTHR28187">
    <property type="entry name" value="PROTEIN RCR1-RELATED"/>
    <property type="match status" value="1"/>
</dbReference>
<dbReference type="Proteomes" id="UP000237631">
    <property type="component" value="Unassembled WGS sequence"/>
</dbReference>
<organism evidence="3 4">
    <name type="scientific">Cercospora berteroae</name>
    <dbReference type="NCBI Taxonomy" id="357750"/>
    <lineage>
        <taxon>Eukaryota</taxon>
        <taxon>Fungi</taxon>
        <taxon>Dikarya</taxon>
        <taxon>Ascomycota</taxon>
        <taxon>Pezizomycotina</taxon>
        <taxon>Dothideomycetes</taxon>
        <taxon>Dothideomycetidae</taxon>
        <taxon>Mycosphaerellales</taxon>
        <taxon>Mycosphaerellaceae</taxon>
        <taxon>Cercospora</taxon>
    </lineage>
</organism>
<evidence type="ECO:0000256" key="2">
    <source>
        <dbReference type="SAM" id="Phobius"/>
    </source>
</evidence>
<evidence type="ECO:0000313" key="3">
    <source>
        <dbReference type="EMBL" id="PPJ59676.1"/>
    </source>
</evidence>
<gene>
    <name evidence="3" type="ORF">CBER1_09051</name>
</gene>
<feature type="compositionally biased region" description="Pro residues" evidence="1">
    <location>
        <begin position="122"/>
        <end position="132"/>
    </location>
</feature>
<dbReference type="OrthoDB" id="3556830at2759"/>
<name>A0A2S6CIW9_9PEZI</name>
<feature type="compositionally biased region" description="Low complexity" evidence="1">
    <location>
        <begin position="112"/>
        <end position="121"/>
    </location>
</feature>
<dbReference type="AlphaFoldDB" id="A0A2S6CIW9"/>
<dbReference type="Pfam" id="PF12273">
    <property type="entry name" value="RCR"/>
    <property type="match status" value="1"/>
</dbReference>
<feature type="transmembrane region" description="Helical" evidence="2">
    <location>
        <begin position="43"/>
        <end position="63"/>
    </location>
</feature>
<dbReference type="GO" id="GO:0016192">
    <property type="term" value="P:vesicle-mediated transport"/>
    <property type="evidence" value="ECO:0007669"/>
    <property type="project" value="TreeGrafter"/>
</dbReference>
<proteinExistence type="predicted"/>
<dbReference type="EMBL" id="PNEN01000363">
    <property type="protein sequence ID" value="PPJ59676.1"/>
    <property type="molecule type" value="Genomic_DNA"/>
</dbReference>
<sequence length="180" mass="20504">MDLPHLTSRQDNNNTRELDDDCYQNAFGNVRCYDSAWDSWVRWLVLSLIIVAAFLLFFAFSCISARRRRKLGHNPYRGTGWALGRTPPGHAPAQYTNQQPYYQNAQPYYANSQQPYYNNSNNPPPAYTPPPNNSQYGQQNHNGPYGNDVELQQPSSTYGGYRNQEAGVYEPPKGPPPVVR</sequence>
<feature type="region of interest" description="Disordered" evidence="1">
    <location>
        <begin position="112"/>
        <end position="180"/>
    </location>
</feature>
<keyword evidence="2" id="KW-0812">Transmembrane</keyword>
<dbReference type="PANTHER" id="PTHR28187:SF1">
    <property type="entry name" value="PROTEIN RCR1-RELATED"/>
    <property type="match status" value="1"/>
</dbReference>
<evidence type="ECO:0000313" key="4">
    <source>
        <dbReference type="Proteomes" id="UP000237631"/>
    </source>
</evidence>
<evidence type="ECO:0000256" key="1">
    <source>
        <dbReference type="SAM" id="MobiDB-lite"/>
    </source>
</evidence>
<dbReference type="InterPro" id="IPR020999">
    <property type="entry name" value="Chitin_synth_reg_RCR"/>
</dbReference>